<dbReference type="GO" id="GO:0003682">
    <property type="term" value="F:chromatin binding"/>
    <property type="evidence" value="ECO:0000318"/>
    <property type="project" value="GO_Central"/>
</dbReference>
<organism evidence="2">
    <name type="scientific">Eucalyptus grandis</name>
    <name type="common">Flooded gum</name>
    <dbReference type="NCBI Taxonomy" id="71139"/>
    <lineage>
        <taxon>Eukaryota</taxon>
        <taxon>Viridiplantae</taxon>
        <taxon>Streptophyta</taxon>
        <taxon>Embryophyta</taxon>
        <taxon>Tracheophyta</taxon>
        <taxon>Spermatophyta</taxon>
        <taxon>Magnoliopsida</taxon>
        <taxon>eudicotyledons</taxon>
        <taxon>Gunneridae</taxon>
        <taxon>Pentapetalae</taxon>
        <taxon>rosids</taxon>
        <taxon>malvids</taxon>
        <taxon>Myrtales</taxon>
        <taxon>Myrtaceae</taxon>
        <taxon>Myrtoideae</taxon>
        <taxon>Eucalypteae</taxon>
        <taxon>Eucalyptus</taxon>
    </lineage>
</organism>
<dbReference type="GO" id="GO:0005634">
    <property type="term" value="C:nucleus"/>
    <property type="evidence" value="ECO:0000318"/>
    <property type="project" value="GO_Central"/>
</dbReference>
<protein>
    <recommendedName>
        <fullName evidence="3">Treslin N-terminal domain-containing protein</fullName>
    </recommendedName>
</protein>
<accession>A0A058ZYH7</accession>
<feature type="region of interest" description="Disordered" evidence="1">
    <location>
        <begin position="853"/>
        <end position="897"/>
    </location>
</feature>
<feature type="compositionally biased region" description="Pro residues" evidence="1">
    <location>
        <begin position="109"/>
        <end position="121"/>
    </location>
</feature>
<dbReference type="Gramene" id="KCW46489">
    <property type="protein sequence ID" value="KCW46489"/>
    <property type="gene ID" value="EUGRSUZ_K00315"/>
</dbReference>
<dbReference type="GO" id="GO:0030174">
    <property type="term" value="P:regulation of DNA-templated DNA replication initiation"/>
    <property type="evidence" value="ECO:0000318"/>
    <property type="project" value="GO_Central"/>
</dbReference>
<proteinExistence type="predicted"/>
<dbReference type="GO" id="GO:0010212">
    <property type="term" value="P:response to ionizing radiation"/>
    <property type="evidence" value="ECO:0007669"/>
    <property type="project" value="InterPro"/>
</dbReference>
<dbReference type="PANTHER" id="PTHR21556">
    <property type="entry name" value="TRESLIN"/>
    <property type="match status" value="1"/>
</dbReference>
<dbReference type="eggNOG" id="ENOG502QZ9I">
    <property type="taxonomic scope" value="Eukaryota"/>
</dbReference>
<reference evidence="2" key="1">
    <citation type="submission" date="2013-07" db="EMBL/GenBank/DDBJ databases">
        <title>The genome of Eucalyptus grandis.</title>
        <authorList>
            <person name="Schmutz J."/>
            <person name="Hayes R."/>
            <person name="Myburg A."/>
            <person name="Tuskan G."/>
            <person name="Grattapaglia D."/>
            <person name="Rokhsar D.S."/>
        </authorList>
    </citation>
    <scope>NUCLEOTIDE SEQUENCE</scope>
    <source>
        <tissue evidence="2">Leaf extractions</tissue>
    </source>
</reference>
<dbReference type="InterPro" id="IPR026153">
    <property type="entry name" value="Treslin"/>
</dbReference>
<dbReference type="GO" id="GO:0033314">
    <property type="term" value="P:mitotic DNA replication checkpoint signaling"/>
    <property type="evidence" value="ECO:0000318"/>
    <property type="project" value="GO_Central"/>
</dbReference>
<dbReference type="EMBL" id="KK198763">
    <property type="protein sequence ID" value="KCW46489.1"/>
    <property type="molecule type" value="Genomic_DNA"/>
</dbReference>
<feature type="region of interest" description="Disordered" evidence="1">
    <location>
        <begin position="932"/>
        <end position="1001"/>
    </location>
</feature>
<dbReference type="FunCoup" id="A0A058ZYH7">
    <property type="interactions" value="1020"/>
</dbReference>
<sequence length="1001" mass="112164">MATDPITDLSRTRRVVLLVDLDPLLRSRASPPPPYLSSVLSSARALLSLPPLSTFLRPLLLQFFFSSLSPILSSSRIPNSPLHLSFDGPAATLRSLADSLASLSSGLAGPPPTSDAPPPPPPRREGNVAASMRQLLHDYAWDLVADEEGSGTASRGDFGVRSNLVVMLSPACRDRKSGCEFLGVEVGGEGMSSADWLCDKFHGFFKNVNDAFVSKDIHFSWVDVNCESECEVEEVGDEDSEWFVAFKDAIRRIGWGFCSTKSIVLGSALVPFELIYPRIAVLSRYVDIQNRVNRNRATLGLEILDVNGKPLECKCCELELVKLKTVHRYEGKEVLLSPASKSLRSGLHEGKSKYMEQFIDGVTMINVKTVQKQDKFAKLDGQFSELILVCEHSRKHRMDQTSSSSSDFLGDKVLKILAKESGEQVNRTPPTWEIFLSFMCREGFWASVSLKNGRGDSRIGILKPFTVSSALLFLPKIASSPNMEAVNPLPFAGKHDSNVLRSSPDMLDTIGSNDFQCESLSTKKQIELGDSKRKKNRENLHLLQNLTWPAFCKSAFEGLEMKLEDLYFSRETGKSKKLKFLKCWMKQAQRAIQPGLKSDGSEPQVHMPIEMENRQADTPEVNEQPISACASCGEDSLTAVSRVQDEVACGNDMVSPEDFLSSIPSKTRQGIESEGVDLGALAERLVKSCTLYIYQNFESELAAVNQSPSANADDASCSRVAAELMKLVLLDPKDLSERNKTRDQSCPKSDSTASANRYELQIFFRMEILRLQIATIFKESVKLKFVKQICLFLECIQCQMEGGFFGDWSLHNYVGKIIKSRYFTDLEEVVQRIYSKMDLLLFHDEEDELPNLQLNSQDSSKCTDEDKMDKNIQSDRSVSAENELDEQWQGNNARANREEHLRRLNEAQERRERARRFASFTSWVPDLQRVWAPKQPGGMKNQSDPRRKLLKKKDRTRTTCDMVFETPMTDNKRSCLRANSGKNKQDPSSKHGSVSKALFSD</sequence>
<evidence type="ECO:0008006" key="3">
    <source>
        <dbReference type="Google" id="ProtNLM"/>
    </source>
</evidence>
<dbReference type="OMA" id="FFRMEIL"/>
<evidence type="ECO:0000313" key="2">
    <source>
        <dbReference type="EMBL" id="KCW46489.1"/>
    </source>
</evidence>
<dbReference type="InParanoid" id="A0A058ZYH7"/>
<feature type="region of interest" description="Disordered" evidence="1">
    <location>
        <begin position="104"/>
        <end position="127"/>
    </location>
</feature>
<dbReference type="GO" id="GO:0007095">
    <property type="term" value="P:mitotic G2 DNA damage checkpoint signaling"/>
    <property type="evidence" value="ECO:0000318"/>
    <property type="project" value="GO_Central"/>
</dbReference>
<feature type="compositionally biased region" description="Basic and acidic residues" evidence="1">
    <location>
        <begin position="861"/>
        <end position="873"/>
    </location>
</feature>
<dbReference type="STRING" id="71139.A0A058ZYH7"/>
<dbReference type="PANTHER" id="PTHR21556:SF2">
    <property type="entry name" value="TRESLIN"/>
    <property type="match status" value="1"/>
</dbReference>
<dbReference type="AlphaFoldDB" id="A0A058ZYH7"/>
<gene>
    <name evidence="2" type="ORF">EUGRSUZ_K00315</name>
</gene>
<name>A0A058ZYH7_EUCGR</name>
<evidence type="ECO:0000256" key="1">
    <source>
        <dbReference type="SAM" id="MobiDB-lite"/>
    </source>
</evidence>
<dbReference type="GO" id="GO:0006260">
    <property type="term" value="P:DNA replication"/>
    <property type="evidence" value="ECO:0000318"/>
    <property type="project" value="GO_Central"/>
</dbReference>